<keyword evidence="2" id="KW-1185">Reference proteome</keyword>
<protein>
    <recommendedName>
        <fullName evidence="3">Universal stress protein family protein</fullName>
    </recommendedName>
</protein>
<evidence type="ECO:0000313" key="2">
    <source>
        <dbReference type="Proteomes" id="UP000318010"/>
    </source>
</evidence>
<dbReference type="Proteomes" id="UP000318010">
    <property type="component" value="Unassembled WGS sequence"/>
</dbReference>
<comment type="caution">
    <text evidence="1">The sequence shown here is derived from an EMBL/GenBank/DDBJ whole genome shotgun (WGS) entry which is preliminary data.</text>
</comment>
<name>A0A563U3T0_9SPHI</name>
<accession>A0A563U3T0</accession>
<reference evidence="1 2" key="1">
    <citation type="submission" date="2019-07" db="EMBL/GenBank/DDBJ databases">
        <authorList>
            <person name="Kim J."/>
        </authorList>
    </citation>
    <scope>NUCLEOTIDE SEQUENCE [LARGE SCALE GENOMIC DNA]</scope>
    <source>
        <strain evidence="1 2">MJ1a</strain>
    </source>
</reference>
<evidence type="ECO:0008006" key="3">
    <source>
        <dbReference type="Google" id="ProtNLM"/>
    </source>
</evidence>
<gene>
    <name evidence="1" type="ORF">FPZ42_10255</name>
</gene>
<organism evidence="1 2">
    <name type="scientific">Mucilaginibacter achroorhodeus</name>
    <dbReference type="NCBI Taxonomy" id="2599294"/>
    <lineage>
        <taxon>Bacteria</taxon>
        <taxon>Pseudomonadati</taxon>
        <taxon>Bacteroidota</taxon>
        <taxon>Sphingobacteriia</taxon>
        <taxon>Sphingobacteriales</taxon>
        <taxon>Sphingobacteriaceae</taxon>
        <taxon>Mucilaginibacter</taxon>
    </lineage>
</organism>
<evidence type="ECO:0000313" key="1">
    <source>
        <dbReference type="EMBL" id="TWR26006.1"/>
    </source>
</evidence>
<sequence length="274" mass="30670">MKSVFVINDNSVEARSVAEAALMFAKSINAGLLIGSKVIRSESVELSLVSGTEDDEHHIDEHLFHYLNVLNQYTEGDETLIREVDITDLDSNSVASFINQNNITMVMVPADHELACNAMAKQLDLQVVLNKISVPMLVLPANWSYKSIQRLTYITDLRWCRTDVLGYLSKLTHPNKTELFIGHVAASGIPDMSTDFAKQVFFEVAKGCGNYERLNFHHIKSNDIATVADVLVHAMKNDALVLINHSQHYSYFIGKNLSLNQPQLINVPLLLYPN</sequence>
<dbReference type="RefSeq" id="WP_146271017.1">
    <property type="nucleotide sequence ID" value="NZ_VOEI01000003.1"/>
</dbReference>
<dbReference type="EMBL" id="VOEI01000003">
    <property type="protein sequence ID" value="TWR26006.1"/>
    <property type="molecule type" value="Genomic_DNA"/>
</dbReference>
<dbReference type="AlphaFoldDB" id="A0A563U3T0"/>
<proteinExistence type="predicted"/>
<dbReference type="OrthoDB" id="790059at2"/>